<feature type="transmembrane region" description="Helical" evidence="2">
    <location>
        <begin position="93"/>
        <end position="114"/>
    </location>
</feature>
<dbReference type="InterPro" id="IPR051474">
    <property type="entry name" value="Anti-sigma-K/W_factor"/>
</dbReference>
<dbReference type="Proteomes" id="UP000285120">
    <property type="component" value="Unassembled WGS sequence"/>
</dbReference>
<dbReference type="Pfam" id="PF10099">
    <property type="entry name" value="RskA_C"/>
    <property type="match status" value="1"/>
</dbReference>
<evidence type="ECO:0000313" key="4">
    <source>
        <dbReference type="EMBL" id="RKD73237.1"/>
    </source>
</evidence>
<evidence type="ECO:0000256" key="1">
    <source>
        <dbReference type="SAM" id="Coils"/>
    </source>
</evidence>
<keyword evidence="2" id="KW-0812">Transmembrane</keyword>
<dbReference type="EMBL" id="RAPK01000008">
    <property type="protein sequence ID" value="RKD73237.1"/>
    <property type="molecule type" value="Genomic_DNA"/>
</dbReference>
<feature type="coiled-coil region" evidence="1">
    <location>
        <begin position="111"/>
        <end position="145"/>
    </location>
</feature>
<gene>
    <name evidence="4" type="ORF">ATL39_1528</name>
</gene>
<proteinExistence type="predicted"/>
<dbReference type="GO" id="GO:0006417">
    <property type="term" value="P:regulation of translation"/>
    <property type="evidence" value="ECO:0007669"/>
    <property type="project" value="TreeGrafter"/>
</dbReference>
<dbReference type="PANTHER" id="PTHR37461:SF1">
    <property type="entry name" value="ANTI-SIGMA-K FACTOR RSKA"/>
    <property type="match status" value="1"/>
</dbReference>
<keyword evidence="5" id="KW-1185">Reference proteome</keyword>
<dbReference type="RefSeq" id="WP_120192717.1">
    <property type="nucleotide sequence ID" value="NZ_RAPK01000008.1"/>
</dbReference>
<comment type="caution">
    <text evidence="4">The sequence shown here is derived from an EMBL/GenBank/DDBJ whole genome shotgun (WGS) entry which is preliminary data.</text>
</comment>
<protein>
    <submittedName>
        <fullName evidence="4">Anti-sigma-K factor rskA</fullName>
    </submittedName>
</protein>
<organism evidence="4 5">
    <name type="scientific">Sinobaca qinghaiensis</name>
    <dbReference type="NCBI Taxonomy" id="342944"/>
    <lineage>
        <taxon>Bacteria</taxon>
        <taxon>Bacillati</taxon>
        <taxon>Bacillota</taxon>
        <taxon>Bacilli</taxon>
        <taxon>Bacillales</taxon>
        <taxon>Sporolactobacillaceae</taxon>
        <taxon>Sinobaca</taxon>
    </lineage>
</organism>
<dbReference type="InterPro" id="IPR018764">
    <property type="entry name" value="RskA_C"/>
</dbReference>
<evidence type="ECO:0000259" key="3">
    <source>
        <dbReference type="Pfam" id="PF10099"/>
    </source>
</evidence>
<keyword evidence="2" id="KW-1133">Transmembrane helix</keyword>
<dbReference type="GO" id="GO:0005886">
    <property type="term" value="C:plasma membrane"/>
    <property type="evidence" value="ECO:0007669"/>
    <property type="project" value="InterPro"/>
</dbReference>
<dbReference type="GO" id="GO:0016989">
    <property type="term" value="F:sigma factor antagonist activity"/>
    <property type="evidence" value="ECO:0007669"/>
    <property type="project" value="TreeGrafter"/>
</dbReference>
<keyword evidence="1" id="KW-0175">Coiled coil</keyword>
<evidence type="ECO:0000256" key="2">
    <source>
        <dbReference type="SAM" id="Phobius"/>
    </source>
</evidence>
<evidence type="ECO:0000313" key="5">
    <source>
        <dbReference type="Proteomes" id="UP000285120"/>
    </source>
</evidence>
<accession>A0A419V404</accession>
<reference evidence="4 5" key="1">
    <citation type="submission" date="2018-09" db="EMBL/GenBank/DDBJ databases">
        <title>Genomic Encyclopedia of Archaeal and Bacterial Type Strains, Phase II (KMG-II): from individual species to whole genera.</title>
        <authorList>
            <person name="Goeker M."/>
        </authorList>
    </citation>
    <scope>NUCLEOTIDE SEQUENCE [LARGE SCALE GENOMIC DNA]</scope>
    <source>
        <strain evidence="4 5">DSM 17008</strain>
    </source>
</reference>
<keyword evidence="2" id="KW-0472">Membrane</keyword>
<dbReference type="AlphaFoldDB" id="A0A419V404"/>
<name>A0A419V404_9BACL</name>
<dbReference type="OrthoDB" id="150725at2"/>
<sequence length="258" mass="28140">MNNKHDAILDYLNNQLSDRDREAFEYELKHDKELREELQEWEELMEEPAWLLQTVDPPAGMKERVLGSVFAEDKQESPAPKAVFTGKKKNKRYGLIGGLLAAGLLLSVGANVFVATQLQQVASQNEQLEEELTSVETAMEEQQESGTASPVVTANLEPAEDTAGTGIATLAESGNQAELLVQAQELDGLEGNEVYQVWLIEGESPIPAGSFTTDADGRGGSVFSLTESAQNWDAIAVTREPQPDNELPEGEVVLQAEI</sequence>
<dbReference type="PANTHER" id="PTHR37461">
    <property type="entry name" value="ANTI-SIGMA-K FACTOR RSKA"/>
    <property type="match status" value="1"/>
</dbReference>
<feature type="domain" description="Anti-sigma K factor RskA C-terminal" evidence="3">
    <location>
        <begin position="100"/>
        <end position="251"/>
    </location>
</feature>